<dbReference type="AlphaFoldDB" id="A0A0E9RN90"/>
<reference evidence="1" key="2">
    <citation type="journal article" date="2015" name="Fish Shellfish Immunol.">
        <title>Early steps in the European eel (Anguilla anguilla)-Vibrio vulnificus interaction in the gills: Role of the RtxA13 toxin.</title>
        <authorList>
            <person name="Callol A."/>
            <person name="Pajuelo D."/>
            <person name="Ebbesson L."/>
            <person name="Teles M."/>
            <person name="MacKenzie S."/>
            <person name="Amaro C."/>
        </authorList>
    </citation>
    <scope>NUCLEOTIDE SEQUENCE</scope>
</reference>
<sequence length="36" mass="4229">MTEKQNLKFRSKSKCRFCILSCQVGPQFSINFFSQP</sequence>
<evidence type="ECO:0000313" key="1">
    <source>
        <dbReference type="EMBL" id="JAH30636.1"/>
    </source>
</evidence>
<accession>A0A0E9RN90</accession>
<proteinExistence type="predicted"/>
<reference evidence="1" key="1">
    <citation type="submission" date="2014-11" db="EMBL/GenBank/DDBJ databases">
        <authorList>
            <person name="Amaro Gonzalez C."/>
        </authorList>
    </citation>
    <scope>NUCLEOTIDE SEQUENCE</scope>
</reference>
<protein>
    <submittedName>
        <fullName evidence="1">Uncharacterized protein</fullName>
    </submittedName>
</protein>
<dbReference type="EMBL" id="GBXM01077941">
    <property type="protein sequence ID" value="JAH30636.1"/>
    <property type="molecule type" value="Transcribed_RNA"/>
</dbReference>
<name>A0A0E9RN90_ANGAN</name>
<organism evidence="1">
    <name type="scientific">Anguilla anguilla</name>
    <name type="common">European freshwater eel</name>
    <name type="synonym">Muraena anguilla</name>
    <dbReference type="NCBI Taxonomy" id="7936"/>
    <lineage>
        <taxon>Eukaryota</taxon>
        <taxon>Metazoa</taxon>
        <taxon>Chordata</taxon>
        <taxon>Craniata</taxon>
        <taxon>Vertebrata</taxon>
        <taxon>Euteleostomi</taxon>
        <taxon>Actinopterygii</taxon>
        <taxon>Neopterygii</taxon>
        <taxon>Teleostei</taxon>
        <taxon>Anguilliformes</taxon>
        <taxon>Anguillidae</taxon>
        <taxon>Anguilla</taxon>
    </lineage>
</organism>